<evidence type="ECO:0000256" key="10">
    <source>
        <dbReference type="ARBA" id="ARBA00022871"/>
    </source>
</evidence>
<evidence type="ECO:0000259" key="11">
    <source>
        <dbReference type="PROSITE" id="PS50011"/>
    </source>
</evidence>
<comment type="caution">
    <text evidence="12">The sequence shown here is derived from an EMBL/GenBank/DDBJ whole genome shotgun (WGS) entry which is preliminary data.</text>
</comment>
<evidence type="ECO:0000256" key="2">
    <source>
        <dbReference type="ARBA" id="ARBA00022473"/>
    </source>
</evidence>
<keyword evidence="10" id="KW-0744">Spermatogenesis</keyword>
<feature type="domain" description="Protein kinase" evidence="11">
    <location>
        <begin position="205"/>
        <end position="450"/>
    </location>
</feature>
<keyword evidence="3" id="KW-0597">Phosphoprotein</keyword>
<evidence type="ECO:0000256" key="9">
    <source>
        <dbReference type="ARBA" id="ARBA00022843"/>
    </source>
</evidence>
<keyword evidence="5" id="KW-0547">Nucleotide-binding</keyword>
<dbReference type="InterPro" id="IPR000719">
    <property type="entry name" value="Prot_kinase_dom"/>
</dbReference>
<protein>
    <recommendedName>
        <fullName evidence="11">Protein kinase domain-containing protein</fullName>
    </recommendedName>
</protein>
<evidence type="ECO:0000256" key="3">
    <source>
        <dbReference type="ARBA" id="ARBA00022553"/>
    </source>
</evidence>
<dbReference type="PROSITE" id="PS50011">
    <property type="entry name" value="PROTEIN_KINASE_DOM"/>
    <property type="match status" value="2"/>
</dbReference>
<dbReference type="InterPro" id="IPR008271">
    <property type="entry name" value="Ser/Thr_kinase_AS"/>
</dbReference>
<dbReference type="SMART" id="SM00220">
    <property type="entry name" value="S_TKc"/>
    <property type="match status" value="2"/>
</dbReference>
<keyword evidence="4" id="KW-0479">Metal-binding</keyword>
<evidence type="ECO:0000313" key="13">
    <source>
        <dbReference type="Proteomes" id="UP001217089"/>
    </source>
</evidence>
<keyword evidence="9" id="KW-0832">Ubl conjugation</keyword>
<evidence type="ECO:0000256" key="4">
    <source>
        <dbReference type="ARBA" id="ARBA00022723"/>
    </source>
</evidence>
<sequence>MPFSKVTVSQCLAIIERMLEPEISSNQTIEEKQRYERFHRPRNQNIVMELAEGGDLLEKVMKNTLSMEDTKRIFREIVTALAHCHSQNIVHRDLKLENVLLGKDGKVKLADFGFARKIENAQLSNTFCGSASYCPPEILQKKAYNAFAVDVWSMGVILYAMVNGGFPFEASNIHQMVECQLIKEMPVSKVTVSQCLAIIERMLEPEVEKRATIGSYGKIRLAKIGQRSVAIKQLKKSNGMKDFIAREIKTMLSLNHENIIKVYDVIETKKNIAIVMELAEGGDLLEKVMKNTLSMEDTKRIFREIVTALAHCHSQNIVHRDLKLENVLLGKDGKVKLADFGFARKIENAQLSNTFCGSASYCPPEILQKKAYNAFAVDVWSMGVILYAMVNGGFPFEASNIHQMVECQLIKEMPVSKVTDSQCLAIIERMLEPEVEKRATIEEIMNSQFFKN</sequence>
<reference evidence="12 13" key="1">
    <citation type="submission" date="2022-12" db="EMBL/GenBank/DDBJ databases">
        <title>Chromosome-level genome of Tegillarca granosa.</title>
        <authorList>
            <person name="Kim J."/>
        </authorList>
    </citation>
    <scope>NUCLEOTIDE SEQUENCE [LARGE SCALE GENOMIC DNA]</scope>
    <source>
        <strain evidence="12">Teg-2019</strain>
        <tissue evidence="12">Adductor muscle</tissue>
    </source>
</reference>
<dbReference type="SUPFAM" id="SSF56112">
    <property type="entry name" value="Protein kinase-like (PK-like)"/>
    <property type="match status" value="2"/>
</dbReference>
<gene>
    <name evidence="12" type="ORF">KUTeg_013206</name>
</gene>
<dbReference type="InterPro" id="IPR011009">
    <property type="entry name" value="Kinase-like_dom_sf"/>
</dbReference>
<evidence type="ECO:0000313" key="12">
    <source>
        <dbReference type="EMBL" id="KAJ8308332.1"/>
    </source>
</evidence>
<dbReference type="Proteomes" id="UP001217089">
    <property type="component" value="Unassembled WGS sequence"/>
</dbReference>
<dbReference type="PROSITE" id="PS00108">
    <property type="entry name" value="PROTEIN_KINASE_ST"/>
    <property type="match status" value="1"/>
</dbReference>
<feature type="domain" description="Protein kinase" evidence="11">
    <location>
        <begin position="1"/>
        <end position="213"/>
    </location>
</feature>
<dbReference type="Gene3D" id="1.10.510.10">
    <property type="entry name" value="Transferase(Phosphotransferase) domain 1"/>
    <property type="match status" value="2"/>
</dbReference>
<organism evidence="12 13">
    <name type="scientific">Tegillarca granosa</name>
    <name type="common">Malaysian cockle</name>
    <name type="synonym">Anadara granosa</name>
    <dbReference type="NCBI Taxonomy" id="220873"/>
    <lineage>
        <taxon>Eukaryota</taxon>
        <taxon>Metazoa</taxon>
        <taxon>Spiralia</taxon>
        <taxon>Lophotrochozoa</taxon>
        <taxon>Mollusca</taxon>
        <taxon>Bivalvia</taxon>
        <taxon>Autobranchia</taxon>
        <taxon>Pteriomorphia</taxon>
        <taxon>Arcoida</taxon>
        <taxon>Arcoidea</taxon>
        <taxon>Arcidae</taxon>
        <taxon>Tegillarca</taxon>
    </lineage>
</organism>
<keyword evidence="2" id="KW-0217">Developmental protein</keyword>
<evidence type="ECO:0000256" key="6">
    <source>
        <dbReference type="ARBA" id="ARBA00022782"/>
    </source>
</evidence>
<dbReference type="PANTHER" id="PTHR24346:SF102">
    <property type="entry name" value="TESTIS-SPECIFIC SERINE_THREONINE-PROTEIN KINASE 1"/>
    <property type="match status" value="1"/>
</dbReference>
<dbReference type="EMBL" id="JARBDR010000657">
    <property type="protein sequence ID" value="KAJ8308332.1"/>
    <property type="molecule type" value="Genomic_DNA"/>
</dbReference>
<keyword evidence="6" id="KW-0221">Differentiation</keyword>
<name>A0ABQ9ET17_TEGGR</name>
<evidence type="ECO:0000256" key="8">
    <source>
        <dbReference type="ARBA" id="ARBA00022842"/>
    </source>
</evidence>
<evidence type="ECO:0000256" key="7">
    <source>
        <dbReference type="ARBA" id="ARBA00022840"/>
    </source>
</evidence>
<dbReference type="Pfam" id="PF00069">
    <property type="entry name" value="Pkinase"/>
    <property type="match status" value="2"/>
</dbReference>
<dbReference type="PANTHER" id="PTHR24346">
    <property type="entry name" value="MAP/MICROTUBULE AFFINITY-REGULATING KINASE"/>
    <property type="match status" value="1"/>
</dbReference>
<accession>A0ABQ9ET17</accession>
<evidence type="ECO:0000256" key="5">
    <source>
        <dbReference type="ARBA" id="ARBA00022741"/>
    </source>
</evidence>
<comment type="cofactor">
    <cofactor evidence="1">
        <name>Mg(2+)</name>
        <dbReference type="ChEBI" id="CHEBI:18420"/>
    </cofactor>
</comment>
<evidence type="ECO:0000256" key="1">
    <source>
        <dbReference type="ARBA" id="ARBA00001946"/>
    </source>
</evidence>
<keyword evidence="8" id="KW-0460">Magnesium</keyword>
<proteinExistence type="predicted"/>
<keyword evidence="13" id="KW-1185">Reference proteome</keyword>
<keyword evidence="7" id="KW-0067">ATP-binding</keyword>